<name>A0A1L3SXP2_9HYPH</name>
<dbReference type="AlphaFoldDB" id="A0A1L3SXP2"/>
<proteinExistence type="predicted"/>
<dbReference type="RefSeq" id="WP_072607593.1">
    <property type="nucleotide sequence ID" value="NZ_CP018171.1"/>
</dbReference>
<dbReference type="STRING" id="1670800.BSQ44_24240"/>
<dbReference type="OrthoDB" id="7270926at2"/>
<organism evidence="1 2">
    <name type="scientific">Aquibium oceanicum</name>
    <dbReference type="NCBI Taxonomy" id="1670800"/>
    <lineage>
        <taxon>Bacteria</taxon>
        <taxon>Pseudomonadati</taxon>
        <taxon>Pseudomonadota</taxon>
        <taxon>Alphaproteobacteria</taxon>
        <taxon>Hyphomicrobiales</taxon>
        <taxon>Phyllobacteriaceae</taxon>
        <taxon>Aquibium</taxon>
    </lineage>
</organism>
<dbReference type="EMBL" id="CP018171">
    <property type="protein sequence ID" value="APH74131.1"/>
    <property type="molecule type" value="Genomic_DNA"/>
</dbReference>
<keyword evidence="2" id="KW-1185">Reference proteome</keyword>
<dbReference type="Proteomes" id="UP000182840">
    <property type="component" value="Chromosome"/>
</dbReference>
<reference evidence="2" key="1">
    <citation type="submission" date="2016-11" db="EMBL/GenBank/DDBJ databases">
        <title>Mesorhizobium oceanicum sp. nov., isolated from deep seawater in South China Sea.</title>
        <authorList>
            <person name="Fu G.-Y."/>
        </authorList>
    </citation>
    <scope>NUCLEOTIDE SEQUENCE [LARGE SCALE GENOMIC DNA]</scope>
    <source>
        <strain evidence="2">B7</strain>
    </source>
</reference>
<evidence type="ECO:0000313" key="1">
    <source>
        <dbReference type="EMBL" id="APH74131.1"/>
    </source>
</evidence>
<accession>A0A1L3SXP2</accession>
<evidence type="ECO:0000313" key="2">
    <source>
        <dbReference type="Proteomes" id="UP000182840"/>
    </source>
</evidence>
<dbReference type="KEGG" id="meso:BSQ44_24240"/>
<protein>
    <submittedName>
        <fullName evidence="1">Uncharacterized protein</fullName>
    </submittedName>
</protein>
<sequence length="134" mass="15595">MREPDYQKSRVYRWEDIYIKPRDQSQVPFDAIQPIVNHVWPTPHPPIVRPFAGNGGRGHRLRVRFPTTAPTPTWVILHEVAHALTHGDKHGPDFVGAYMQLLNRYLAIDLPFLYHTARISNVQYSVTVQLEKYL</sequence>
<gene>
    <name evidence="1" type="ORF">BSQ44_24240</name>
</gene>